<accession>A0ABR7LUS5</accession>
<dbReference type="SUPFAM" id="SSF56801">
    <property type="entry name" value="Acetyl-CoA synthetase-like"/>
    <property type="match status" value="1"/>
</dbReference>
<name>A0ABR7LUS5_9ACTN</name>
<evidence type="ECO:0000313" key="3">
    <source>
        <dbReference type="Proteomes" id="UP000805614"/>
    </source>
</evidence>
<dbReference type="RefSeq" id="WP_187245589.1">
    <property type="nucleotide sequence ID" value="NZ_BAAAOK010000014.1"/>
</dbReference>
<organism evidence="2 3">
    <name type="scientific">Actinomadura alba</name>
    <dbReference type="NCBI Taxonomy" id="406431"/>
    <lineage>
        <taxon>Bacteria</taxon>
        <taxon>Bacillati</taxon>
        <taxon>Actinomycetota</taxon>
        <taxon>Actinomycetes</taxon>
        <taxon>Streptosporangiales</taxon>
        <taxon>Thermomonosporaceae</taxon>
        <taxon>Actinomadura</taxon>
    </lineage>
</organism>
<sequence>MGSGAAQPFPGVTSKWAAEAASDEVAHARPQPVDNMFSPEIDDLGGLVEAIPKSAVGKILRRALRDPLWAGVDRGR</sequence>
<protein>
    <recommendedName>
        <fullName evidence="4">AMP-binding enzyme C-terminal domain-containing protein</fullName>
    </recommendedName>
</protein>
<proteinExistence type="predicted"/>
<evidence type="ECO:0008006" key="4">
    <source>
        <dbReference type="Google" id="ProtNLM"/>
    </source>
</evidence>
<dbReference type="Proteomes" id="UP000805614">
    <property type="component" value="Unassembled WGS sequence"/>
</dbReference>
<dbReference type="EMBL" id="JABVEC010000019">
    <property type="protein sequence ID" value="MBC6468546.1"/>
    <property type="molecule type" value="Genomic_DNA"/>
</dbReference>
<keyword evidence="3" id="KW-1185">Reference proteome</keyword>
<evidence type="ECO:0000256" key="1">
    <source>
        <dbReference type="SAM" id="MobiDB-lite"/>
    </source>
</evidence>
<comment type="caution">
    <text evidence="2">The sequence shown here is derived from an EMBL/GenBank/DDBJ whole genome shotgun (WGS) entry which is preliminary data.</text>
</comment>
<gene>
    <name evidence="2" type="ORF">HKK74_24060</name>
</gene>
<evidence type="ECO:0000313" key="2">
    <source>
        <dbReference type="EMBL" id="MBC6468546.1"/>
    </source>
</evidence>
<feature type="region of interest" description="Disordered" evidence="1">
    <location>
        <begin position="18"/>
        <end position="37"/>
    </location>
</feature>
<reference evidence="2 3" key="1">
    <citation type="submission" date="2020-06" db="EMBL/GenBank/DDBJ databases">
        <title>Actinomadura xiongansis sp. nov., isolated from soil of Baiyangdian.</title>
        <authorList>
            <person name="Zhang X."/>
        </authorList>
    </citation>
    <scope>NUCLEOTIDE SEQUENCE [LARGE SCALE GENOMIC DNA]</scope>
    <source>
        <strain evidence="2 3">HBUM206468</strain>
    </source>
</reference>